<dbReference type="InterPro" id="IPR036165">
    <property type="entry name" value="YefM-like_sf"/>
</dbReference>
<dbReference type="NCBIfam" id="TIGR01552">
    <property type="entry name" value="phd_fam"/>
    <property type="match status" value="1"/>
</dbReference>
<dbReference type="Proteomes" id="UP000198656">
    <property type="component" value="Unassembled WGS sequence"/>
</dbReference>
<keyword evidence="4" id="KW-1185">Reference proteome</keyword>
<proteinExistence type="inferred from homology"/>
<dbReference type="OrthoDB" id="9808428at2"/>
<gene>
    <name evidence="3" type="ORF">SAMN05443529_12528</name>
</gene>
<comment type="function">
    <text evidence="2">Antitoxin component of a type II toxin-antitoxin (TA) system.</text>
</comment>
<dbReference type="Pfam" id="PF02604">
    <property type="entry name" value="PhdYeFM_antitox"/>
    <property type="match status" value="1"/>
</dbReference>
<name>A0A1G8HFQ4_9FIRM</name>
<accession>A0A1G8HFQ4</accession>
<dbReference type="InterPro" id="IPR006442">
    <property type="entry name" value="Antitoxin_Phd/YefM"/>
</dbReference>
<dbReference type="AlphaFoldDB" id="A0A1G8HFQ4"/>
<sequence length="76" mass="8732">MLITETEFTTNIEKYLSLVNHEEIIITKNGRGIAKLTSLKEDDKVETIKSFLGSLSNDISLEQSKDERLKKYELID</sequence>
<dbReference type="SUPFAM" id="SSF143120">
    <property type="entry name" value="YefM-like"/>
    <property type="match status" value="1"/>
</dbReference>
<evidence type="ECO:0000313" key="4">
    <source>
        <dbReference type="Proteomes" id="UP000198656"/>
    </source>
</evidence>
<protein>
    <recommendedName>
        <fullName evidence="2">Antitoxin</fullName>
    </recommendedName>
</protein>
<evidence type="ECO:0000256" key="1">
    <source>
        <dbReference type="ARBA" id="ARBA00009981"/>
    </source>
</evidence>
<dbReference type="RefSeq" id="WP_092335045.1">
    <property type="nucleotide sequence ID" value="NZ_FNCP01000025.1"/>
</dbReference>
<comment type="similarity">
    <text evidence="1 2">Belongs to the phD/YefM antitoxin family.</text>
</comment>
<reference evidence="4" key="1">
    <citation type="submission" date="2016-10" db="EMBL/GenBank/DDBJ databases">
        <authorList>
            <person name="Varghese N."/>
            <person name="Submissions S."/>
        </authorList>
    </citation>
    <scope>NUCLEOTIDE SEQUENCE [LARGE SCALE GENOMIC DNA]</scope>
    <source>
        <strain evidence="4">DSM 8344</strain>
    </source>
</reference>
<evidence type="ECO:0000313" key="3">
    <source>
        <dbReference type="EMBL" id="SDI05300.1"/>
    </source>
</evidence>
<dbReference type="STRING" id="1121419.SAMN05443529_12528"/>
<organism evidence="3 4">
    <name type="scientific">Desulfosporosinus hippei DSM 8344</name>
    <dbReference type="NCBI Taxonomy" id="1121419"/>
    <lineage>
        <taxon>Bacteria</taxon>
        <taxon>Bacillati</taxon>
        <taxon>Bacillota</taxon>
        <taxon>Clostridia</taxon>
        <taxon>Eubacteriales</taxon>
        <taxon>Desulfitobacteriaceae</taxon>
        <taxon>Desulfosporosinus</taxon>
    </lineage>
</organism>
<dbReference type="EMBL" id="FNCP01000025">
    <property type="protein sequence ID" value="SDI05300.1"/>
    <property type="molecule type" value="Genomic_DNA"/>
</dbReference>
<evidence type="ECO:0000256" key="2">
    <source>
        <dbReference type="RuleBase" id="RU362080"/>
    </source>
</evidence>